<dbReference type="InParanoid" id="B7PU20"/>
<name>B7PU20_IXOSC</name>
<dbReference type="EnsemblMetazoa" id="ISCW019881-RA">
    <property type="protein sequence ID" value="ISCW019881-PA"/>
    <property type="gene ID" value="ISCW019881"/>
</dbReference>
<proteinExistence type="predicted"/>
<dbReference type="PaxDb" id="6945-B7PU20"/>
<dbReference type="VEuPathDB" id="VectorBase:ISCW019881"/>
<reference evidence="1 3" key="1">
    <citation type="submission" date="2008-03" db="EMBL/GenBank/DDBJ databases">
        <title>Annotation of Ixodes scapularis.</title>
        <authorList>
            <consortium name="Ixodes scapularis Genome Project Consortium"/>
            <person name="Caler E."/>
            <person name="Hannick L.I."/>
            <person name="Bidwell S."/>
            <person name="Joardar V."/>
            <person name="Thiagarajan M."/>
            <person name="Amedeo P."/>
            <person name="Galinsky K.J."/>
            <person name="Schobel S."/>
            <person name="Inman J."/>
            <person name="Hostetler J."/>
            <person name="Miller J."/>
            <person name="Hammond M."/>
            <person name="Megy K."/>
            <person name="Lawson D."/>
            <person name="Kodira C."/>
            <person name="Sutton G."/>
            <person name="Meyer J."/>
            <person name="Hill C.A."/>
            <person name="Birren B."/>
            <person name="Nene V."/>
            <person name="Collins F."/>
            <person name="Alarcon-Chaidez F."/>
            <person name="Wikel S."/>
            <person name="Strausberg R."/>
        </authorList>
    </citation>
    <scope>NUCLEOTIDE SEQUENCE [LARGE SCALE GENOMIC DNA]</scope>
    <source>
        <strain evidence="3">Wikel</strain>
        <strain evidence="1">Wikel colony</strain>
    </source>
</reference>
<keyword evidence="3" id="KW-1185">Reference proteome</keyword>
<sequence length="188" mass="21718">MNSQRTDRRGWLKLEANRTQPNSRKAAIEPSHSLDCNIDVPSSISYQAVVTLNVIRNRQEIKKIFLDSSPSKKSKARDRVLWSKRAFKHVIEKNNLPRLHHTNDHSGGVKKYSDLRQVTSFATAPTTCLRESHQRRGGARSDLDRLVPGFPAWRRPFCWSREYSESMGRSRSLTAWQEAVKYTSRILL</sequence>
<dbReference type="EMBL" id="ABJB010836067">
    <property type="status" value="NOT_ANNOTATED_CDS"/>
    <property type="molecule type" value="Genomic_DNA"/>
</dbReference>
<evidence type="ECO:0000313" key="1">
    <source>
        <dbReference type="EMBL" id="EEC10092.1"/>
    </source>
</evidence>
<organism>
    <name type="scientific">Ixodes scapularis</name>
    <name type="common">Black-legged tick</name>
    <name type="synonym">Deer tick</name>
    <dbReference type="NCBI Taxonomy" id="6945"/>
    <lineage>
        <taxon>Eukaryota</taxon>
        <taxon>Metazoa</taxon>
        <taxon>Ecdysozoa</taxon>
        <taxon>Arthropoda</taxon>
        <taxon>Chelicerata</taxon>
        <taxon>Arachnida</taxon>
        <taxon>Acari</taxon>
        <taxon>Parasitiformes</taxon>
        <taxon>Ixodida</taxon>
        <taxon>Ixodoidea</taxon>
        <taxon>Ixodidae</taxon>
        <taxon>Ixodinae</taxon>
        <taxon>Ixodes</taxon>
    </lineage>
</organism>
<dbReference type="Proteomes" id="UP000001555">
    <property type="component" value="Unassembled WGS sequence"/>
</dbReference>
<dbReference type="EMBL" id="DS790028">
    <property type="protein sequence ID" value="EEC10092.1"/>
    <property type="molecule type" value="Genomic_DNA"/>
</dbReference>
<evidence type="ECO:0000313" key="3">
    <source>
        <dbReference type="Proteomes" id="UP000001555"/>
    </source>
</evidence>
<reference evidence="2" key="2">
    <citation type="submission" date="2020-05" db="UniProtKB">
        <authorList>
            <consortium name="EnsemblMetazoa"/>
        </authorList>
    </citation>
    <scope>IDENTIFICATION</scope>
    <source>
        <strain evidence="2">wikel</strain>
    </source>
</reference>
<dbReference type="AlphaFoldDB" id="B7PU20"/>
<gene>
    <name evidence="1" type="ORF">IscW_ISCW019881</name>
</gene>
<dbReference type="VEuPathDB" id="VectorBase:ISCI019881"/>
<evidence type="ECO:0000313" key="2">
    <source>
        <dbReference type="EnsemblMetazoa" id="ISCW019881-PA"/>
    </source>
</evidence>
<protein>
    <submittedName>
        <fullName evidence="1 2">Uncharacterized protein</fullName>
    </submittedName>
</protein>
<accession>B7PU20</accession>
<dbReference type="HOGENOM" id="CLU_1442577_0_0_1"/>